<protein>
    <recommendedName>
        <fullName evidence="5">Regulatory protein zeste</fullName>
    </recommendedName>
</protein>
<feature type="region of interest" description="Disordered" evidence="2">
    <location>
        <begin position="174"/>
        <end position="213"/>
    </location>
</feature>
<sequence>MVDYFIQHPHIATGKFQSLHGKSDLAASWEQLVEELNKMRKDGKGKDVKSWKSTWRDNKTTVSQKLAKIRANRSRTGNVGGPRVKLTEREEKIMGIMGFDYVEGVECPDAFPEEQSNAIELLAEGDESILDEDGSILTLRDYVEAGALEYTNKEVLKNFDGGKATLEEGLSIPQENTDTALPPPPPPPPAITPTPADALAEPGPSGLNQQERASRVTILNRRRISTQLKNSRNNFTTLAERQVSCMEMFAKSMEKMAENDRQRNENERERNEILRTLVESQKERDQVIINLTGVLQECVQHFKK</sequence>
<dbReference type="EMBL" id="CAKOGL010000023">
    <property type="protein sequence ID" value="CAH2101096.1"/>
    <property type="molecule type" value="Genomic_DNA"/>
</dbReference>
<accession>A0AAU9UQ17</accession>
<evidence type="ECO:0008006" key="5">
    <source>
        <dbReference type="Google" id="ProtNLM"/>
    </source>
</evidence>
<keyword evidence="1" id="KW-0175">Coiled coil</keyword>
<evidence type="ECO:0000256" key="1">
    <source>
        <dbReference type="SAM" id="Coils"/>
    </source>
</evidence>
<gene>
    <name evidence="3" type="ORF">EEDITHA_LOCUS15888</name>
</gene>
<organism evidence="3 4">
    <name type="scientific">Euphydryas editha</name>
    <name type="common">Edith's checkerspot</name>
    <dbReference type="NCBI Taxonomy" id="104508"/>
    <lineage>
        <taxon>Eukaryota</taxon>
        <taxon>Metazoa</taxon>
        <taxon>Ecdysozoa</taxon>
        <taxon>Arthropoda</taxon>
        <taxon>Hexapoda</taxon>
        <taxon>Insecta</taxon>
        <taxon>Pterygota</taxon>
        <taxon>Neoptera</taxon>
        <taxon>Endopterygota</taxon>
        <taxon>Lepidoptera</taxon>
        <taxon>Glossata</taxon>
        <taxon>Ditrysia</taxon>
        <taxon>Papilionoidea</taxon>
        <taxon>Nymphalidae</taxon>
        <taxon>Nymphalinae</taxon>
        <taxon>Euphydryas</taxon>
    </lineage>
</organism>
<evidence type="ECO:0000256" key="2">
    <source>
        <dbReference type="SAM" id="MobiDB-lite"/>
    </source>
</evidence>
<reference evidence="3" key="1">
    <citation type="submission" date="2022-03" db="EMBL/GenBank/DDBJ databases">
        <authorList>
            <person name="Tunstrom K."/>
        </authorList>
    </citation>
    <scope>NUCLEOTIDE SEQUENCE</scope>
</reference>
<dbReference type="Proteomes" id="UP001153954">
    <property type="component" value="Unassembled WGS sequence"/>
</dbReference>
<keyword evidence="4" id="KW-1185">Reference proteome</keyword>
<comment type="caution">
    <text evidence="3">The sequence shown here is derived from an EMBL/GenBank/DDBJ whole genome shotgun (WGS) entry which is preliminary data.</text>
</comment>
<feature type="compositionally biased region" description="Pro residues" evidence="2">
    <location>
        <begin position="181"/>
        <end position="192"/>
    </location>
</feature>
<evidence type="ECO:0000313" key="3">
    <source>
        <dbReference type="EMBL" id="CAH2101096.1"/>
    </source>
</evidence>
<proteinExistence type="predicted"/>
<dbReference type="AlphaFoldDB" id="A0AAU9UQ17"/>
<evidence type="ECO:0000313" key="4">
    <source>
        <dbReference type="Proteomes" id="UP001153954"/>
    </source>
</evidence>
<name>A0AAU9UQ17_EUPED</name>
<feature type="coiled-coil region" evidence="1">
    <location>
        <begin position="250"/>
        <end position="284"/>
    </location>
</feature>